<proteinExistence type="predicted"/>
<keyword evidence="2" id="KW-1185">Reference proteome</keyword>
<dbReference type="RefSeq" id="WP_184995089.1">
    <property type="nucleotide sequence ID" value="NZ_BOMK01000041.1"/>
</dbReference>
<accession>A0A7W7MRQ0</accession>
<dbReference type="Proteomes" id="UP000578112">
    <property type="component" value="Unassembled WGS sequence"/>
</dbReference>
<reference evidence="1 2" key="1">
    <citation type="submission" date="2020-08" db="EMBL/GenBank/DDBJ databases">
        <title>Sequencing the genomes of 1000 actinobacteria strains.</title>
        <authorList>
            <person name="Klenk H.-P."/>
        </authorList>
    </citation>
    <scope>NUCLEOTIDE SEQUENCE [LARGE SCALE GENOMIC DNA]</scope>
    <source>
        <strain evidence="1 2">DSM 43149</strain>
    </source>
</reference>
<dbReference type="AlphaFoldDB" id="A0A7W7MRQ0"/>
<evidence type="ECO:0000313" key="2">
    <source>
        <dbReference type="Proteomes" id="UP000578112"/>
    </source>
</evidence>
<dbReference type="EMBL" id="JACHNH010000001">
    <property type="protein sequence ID" value="MBB4763835.1"/>
    <property type="molecule type" value="Genomic_DNA"/>
</dbReference>
<name>A0A7W7MRQ0_9ACTN</name>
<sequence>MTEPTGVEALRAGHRALSAAIEVFDAARAASTEAAIARQRAAHDAERRACDRWSALSEARRAAPGDLRLVARADQAHGAYEAAREASRAAAREAAAVARAALEESARDSARLSDLGARCRAAARMSPRAEA</sequence>
<protein>
    <submittedName>
        <fullName evidence="1">Multidrug efflux pump subunit AcrA (Membrane-fusion protein)</fullName>
    </submittedName>
</protein>
<organism evidence="1 2">
    <name type="scientific">Actinoplanes digitatis</name>
    <dbReference type="NCBI Taxonomy" id="1868"/>
    <lineage>
        <taxon>Bacteria</taxon>
        <taxon>Bacillati</taxon>
        <taxon>Actinomycetota</taxon>
        <taxon>Actinomycetes</taxon>
        <taxon>Micromonosporales</taxon>
        <taxon>Micromonosporaceae</taxon>
        <taxon>Actinoplanes</taxon>
    </lineage>
</organism>
<comment type="caution">
    <text evidence="1">The sequence shown here is derived from an EMBL/GenBank/DDBJ whole genome shotgun (WGS) entry which is preliminary data.</text>
</comment>
<gene>
    <name evidence="1" type="ORF">BJ971_004391</name>
</gene>
<evidence type="ECO:0000313" key="1">
    <source>
        <dbReference type="EMBL" id="MBB4763835.1"/>
    </source>
</evidence>